<protein>
    <submittedName>
        <fullName evidence="1">Uncharacterized protein</fullName>
    </submittedName>
</protein>
<evidence type="ECO:0000313" key="2">
    <source>
        <dbReference type="Proteomes" id="UP000604825"/>
    </source>
</evidence>
<sequence>MAEMGGHEVSVVNTQAQPDVAEVPHGPARFQWTDAILDFMLRHFVQFVQQVLKTEKGFKEVHLNSVARDVAEYSGQPCTGNQVVAT</sequence>
<dbReference type="AlphaFoldDB" id="A0A811N2E5"/>
<dbReference type="Proteomes" id="UP000604825">
    <property type="component" value="Unassembled WGS sequence"/>
</dbReference>
<gene>
    <name evidence="1" type="ORF">NCGR_LOCUS12028</name>
</gene>
<name>A0A811N2E5_9POAL</name>
<dbReference type="EMBL" id="CAJGYO010000003">
    <property type="protein sequence ID" value="CAD6218103.1"/>
    <property type="molecule type" value="Genomic_DNA"/>
</dbReference>
<accession>A0A811N2E5</accession>
<proteinExistence type="predicted"/>
<organism evidence="1 2">
    <name type="scientific">Miscanthus lutarioriparius</name>
    <dbReference type="NCBI Taxonomy" id="422564"/>
    <lineage>
        <taxon>Eukaryota</taxon>
        <taxon>Viridiplantae</taxon>
        <taxon>Streptophyta</taxon>
        <taxon>Embryophyta</taxon>
        <taxon>Tracheophyta</taxon>
        <taxon>Spermatophyta</taxon>
        <taxon>Magnoliopsida</taxon>
        <taxon>Liliopsida</taxon>
        <taxon>Poales</taxon>
        <taxon>Poaceae</taxon>
        <taxon>PACMAD clade</taxon>
        <taxon>Panicoideae</taxon>
        <taxon>Andropogonodae</taxon>
        <taxon>Andropogoneae</taxon>
        <taxon>Saccharinae</taxon>
        <taxon>Miscanthus</taxon>
    </lineage>
</organism>
<keyword evidence="2" id="KW-1185">Reference proteome</keyword>
<evidence type="ECO:0000313" key="1">
    <source>
        <dbReference type="EMBL" id="CAD6218103.1"/>
    </source>
</evidence>
<reference evidence="1" key="1">
    <citation type="submission" date="2020-10" db="EMBL/GenBank/DDBJ databases">
        <authorList>
            <person name="Han B."/>
            <person name="Lu T."/>
            <person name="Zhao Q."/>
            <person name="Huang X."/>
            <person name="Zhao Y."/>
        </authorList>
    </citation>
    <scope>NUCLEOTIDE SEQUENCE</scope>
</reference>
<comment type="caution">
    <text evidence="1">The sequence shown here is derived from an EMBL/GenBank/DDBJ whole genome shotgun (WGS) entry which is preliminary data.</text>
</comment>